<dbReference type="InterPro" id="IPR036388">
    <property type="entry name" value="WH-like_DNA-bd_sf"/>
</dbReference>
<evidence type="ECO:0000313" key="2">
    <source>
        <dbReference type="Proteomes" id="UP000284177"/>
    </source>
</evidence>
<sequence>MRITQEADYALRIILFLSKKGTDVKVDAKTISESELIPSRFTLKILRKLTKAGLTKSYRGVKGGYSLNRRPESITLREVIEAVDGPICVNRCLYDKEYCNLNRANKCEIHKALDNVREVLIKELDGITFKDLIEKNN</sequence>
<keyword evidence="2" id="KW-1185">Reference proteome</keyword>
<proteinExistence type="predicted"/>
<dbReference type="AlphaFoldDB" id="A0A419SWE8"/>
<gene>
    <name evidence="1" type="ORF">BET03_05650</name>
</gene>
<dbReference type="Gene3D" id="1.10.10.10">
    <property type="entry name" value="Winged helix-like DNA-binding domain superfamily/Winged helix DNA-binding domain"/>
    <property type="match status" value="1"/>
</dbReference>
<dbReference type="InterPro" id="IPR000944">
    <property type="entry name" value="Tscrpt_reg_Rrf2"/>
</dbReference>
<accession>A0A419SWE8</accession>
<dbReference type="PROSITE" id="PS01332">
    <property type="entry name" value="HTH_RRF2_1"/>
    <property type="match status" value="1"/>
</dbReference>
<dbReference type="EMBL" id="MCIB01000037">
    <property type="protein sequence ID" value="RKD29542.1"/>
    <property type="molecule type" value="Genomic_DNA"/>
</dbReference>
<dbReference type="PANTHER" id="PTHR33221">
    <property type="entry name" value="WINGED HELIX-TURN-HELIX TRANSCRIPTIONAL REGULATOR, RRF2 FAMILY"/>
    <property type="match status" value="1"/>
</dbReference>
<dbReference type="GO" id="GO:0005829">
    <property type="term" value="C:cytosol"/>
    <property type="evidence" value="ECO:0007669"/>
    <property type="project" value="TreeGrafter"/>
</dbReference>
<dbReference type="RefSeq" id="WP_120170491.1">
    <property type="nucleotide sequence ID" value="NZ_MCIB01000037.1"/>
</dbReference>
<evidence type="ECO:0000313" key="1">
    <source>
        <dbReference type="EMBL" id="RKD29542.1"/>
    </source>
</evidence>
<dbReference type="OrthoDB" id="9808360at2"/>
<dbReference type="Pfam" id="PF02082">
    <property type="entry name" value="Rrf2"/>
    <property type="match status" value="1"/>
</dbReference>
<dbReference type="FunFam" id="1.10.10.10:FF:000735">
    <property type="entry name" value="Rrf2 family transcriptional regulator"/>
    <property type="match status" value="1"/>
</dbReference>
<dbReference type="Proteomes" id="UP000284177">
    <property type="component" value="Unassembled WGS sequence"/>
</dbReference>
<organism evidence="1 2">
    <name type="scientific">Thermohalobacter berrensis</name>
    <dbReference type="NCBI Taxonomy" id="99594"/>
    <lineage>
        <taxon>Bacteria</taxon>
        <taxon>Bacillati</taxon>
        <taxon>Bacillota</taxon>
        <taxon>Tissierellia</taxon>
        <taxon>Tissierellales</taxon>
        <taxon>Thermohalobacteraceae</taxon>
        <taxon>Thermohalobacter</taxon>
    </lineage>
</organism>
<reference evidence="1 2" key="1">
    <citation type="submission" date="2016-08" db="EMBL/GenBank/DDBJ databases">
        <title>Novel Firmicutes and Novel Genomes.</title>
        <authorList>
            <person name="Poppleton D.I."/>
            <person name="Gribaldo S."/>
        </authorList>
    </citation>
    <scope>NUCLEOTIDE SEQUENCE [LARGE SCALE GENOMIC DNA]</scope>
    <source>
        <strain evidence="1 2">CTT3</strain>
    </source>
</reference>
<dbReference type="NCBIfam" id="TIGR00738">
    <property type="entry name" value="rrf2_super"/>
    <property type="match status" value="1"/>
</dbReference>
<dbReference type="GO" id="GO:0003700">
    <property type="term" value="F:DNA-binding transcription factor activity"/>
    <property type="evidence" value="ECO:0007669"/>
    <property type="project" value="TreeGrafter"/>
</dbReference>
<dbReference type="PANTHER" id="PTHR33221:SF2">
    <property type="entry name" value="TRANSCRIPTIONAL REGULATOR"/>
    <property type="match status" value="1"/>
</dbReference>
<name>A0A419SWE8_9FIRM</name>
<dbReference type="PROSITE" id="PS51197">
    <property type="entry name" value="HTH_RRF2_2"/>
    <property type="match status" value="1"/>
</dbReference>
<comment type="caution">
    <text evidence="1">The sequence shown here is derived from an EMBL/GenBank/DDBJ whole genome shotgun (WGS) entry which is preliminary data.</text>
</comment>
<dbReference type="InterPro" id="IPR030489">
    <property type="entry name" value="TR_Rrf2-type_CS"/>
</dbReference>
<protein>
    <submittedName>
        <fullName evidence="1">Transcriptional regulator</fullName>
    </submittedName>
</protein>
<dbReference type="InterPro" id="IPR036390">
    <property type="entry name" value="WH_DNA-bd_sf"/>
</dbReference>
<dbReference type="SUPFAM" id="SSF46785">
    <property type="entry name" value="Winged helix' DNA-binding domain"/>
    <property type="match status" value="1"/>
</dbReference>